<name>A0A9P5YQH0_9AGAR</name>
<feature type="region of interest" description="Disordered" evidence="1">
    <location>
        <begin position="1"/>
        <end position="29"/>
    </location>
</feature>
<feature type="region of interest" description="Disordered" evidence="1">
    <location>
        <begin position="293"/>
        <end position="341"/>
    </location>
</feature>
<feature type="region of interest" description="Disordered" evidence="1">
    <location>
        <begin position="354"/>
        <end position="388"/>
    </location>
</feature>
<evidence type="ECO:0000313" key="2">
    <source>
        <dbReference type="EMBL" id="KAF9471830.1"/>
    </source>
</evidence>
<dbReference type="OrthoDB" id="3033067at2759"/>
<evidence type="ECO:0000313" key="3">
    <source>
        <dbReference type="Proteomes" id="UP000807469"/>
    </source>
</evidence>
<dbReference type="SUPFAM" id="SSF47095">
    <property type="entry name" value="HMG-box"/>
    <property type="match status" value="1"/>
</dbReference>
<accession>A0A9P5YQH0</accession>
<comment type="caution">
    <text evidence="2">The sequence shown here is derived from an EMBL/GenBank/DDBJ whole genome shotgun (WGS) entry which is preliminary data.</text>
</comment>
<protein>
    <submittedName>
        <fullName evidence="2">Uncharacterized protein</fullName>
    </submittedName>
</protein>
<organism evidence="2 3">
    <name type="scientific">Pholiota conissans</name>
    <dbReference type="NCBI Taxonomy" id="109636"/>
    <lineage>
        <taxon>Eukaryota</taxon>
        <taxon>Fungi</taxon>
        <taxon>Dikarya</taxon>
        <taxon>Basidiomycota</taxon>
        <taxon>Agaricomycotina</taxon>
        <taxon>Agaricomycetes</taxon>
        <taxon>Agaricomycetidae</taxon>
        <taxon>Agaricales</taxon>
        <taxon>Agaricineae</taxon>
        <taxon>Strophariaceae</taxon>
        <taxon>Pholiota</taxon>
    </lineage>
</organism>
<feature type="region of interest" description="Disordered" evidence="1">
    <location>
        <begin position="459"/>
        <end position="516"/>
    </location>
</feature>
<gene>
    <name evidence="2" type="ORF">BDN70DRAFT_938645</name>
</gene>
<sequence length="516" mass="56133">MKDHDANPKDSGVSDPYHSLLSKLTGREVTRPRCKTGVNTWRKTHRDEIEMELRKRMGGDLTGKRDKLAAERDKIAREMFSKLSQEEQKRWKAMALEEHEALMKEYKKDLATAPSCAPEDRQRCIQGLVQFMQPILDMVTDCTGWSTTFMAGGPEPAQHGQLNIMSIHSGTTGGEMKMNFGHAERERFKKYIVPIFGHFLQQCYGPEECRSRALSSEGYIPLSAFDFDKEGATVFSYDSSVPLPPISDTACSATVSNLRGRSSEPSVAGVIKPIPVAPNVDSSSLNNIRVIRSSSSSNSAPQTVTPIEKSPSESASPPPAFSSFTTPHSTGLPASSQPPSAVCLLTSQPLSPIHSPAALQPLSPDRSPAQSRPPSPMPLQAPLSTARLTRPLTLENATRREQLGLEPVPILAPCNVYSPTAVTNLNSLIEAPSSVPAALAHTSTSTLLVVSSTASECANRRATRRKSGAPNSELEISKRAGTKRRLNSSTLIERPVNAQRAKRRKTSNYDTHGTTP</sequence>
<reference evidence="2" key="1">
    <citation type="submission" date="2020-11" db="EMBL/GenBank/DDBJ databases">
        <authorList>
            <consortium name="DOE Joint Genome Institute"/>
            <person name="Ahrendt S."/>
            <person name="Riley R."/>
            <person name="Andreopoulos W."/>
            <person name="Labutti K."/>
            <person name="Pangilinan J."/>
            <person name="Ruiz-Duenas F.J."/>
            <person name="Barrasa J.M."/>
            <person name="Sanchez-Garcia M."/>
            <person name="Camarero S."/>
            <person name="Miyauchi S."/>
            <person name="Serrano A."/>
            <person name="Linde D."/>
            <person name="Babiker R."/>
            <person name="Drula E."/>
            <person name="Ayuso-Fernandez I."/>
            <person name="Pacheco R."/>
            <person name="Padilla G."/>
            <person name="Ferreira P."/>
            <person name="Barriuso J."/>
            <person name="Kellner H."/>
            <person name="Castanera R."/>
            <person name="Alfaro M."/>
            <person name="Ramirez L."/>
            <person name="Pisabarro A.G."/>
            <person name="Kuo A."/>
            <person name="Tritt A."/>
            <person name="Lipzen A."/>
            <person name="He G."/>
            <person name="Yan M."/>
            <person name="Ng V."/>
            <person name="Cullen D."/>
            <person name="Martin F."/>
            <person name="Rosso M.-N."/>
            <person name="Henrissat B."/>
            <person name="Hibbett D."/>
            <person name="Martinez A.T."/>
            <person name="Grigoriev I.V."/>
        </authorList>
    </citation>
    <scope>NUCLEOTIDE SEQUENCE</scope>
    <source>
        <strain evidence="2">CIRM-BRFM 674</strain>
    </source>
</reference>
<dbReference type="Proteomes" id="UP000807469">
    <property type="component" value="Unassembled WGS sequence"/>
</dbReference>
<feature type="compositionally biased region" description="Polar residues" evidence="1">
    <location>
        <begin position="332"/>
        <end position="341"/>
    </location>
</feature>
<dbReference type="AlphaFoldDB" id="A0A9P5YQH0"/>
<evidence type="ECO:0000256" key="1">
    <source>
        <dbReference type="SAM" id="MobiDB-lite"/>
    </source>
</evidence>
<dbReference type="InterPro" id="IPR036910">
    <property type="entry name" value="HMG_box_dom_sf"/>
</dbReference>
<keyword evidence="3" id="KW-1185">Reference proteome</keyword>
<dbReference type="EMBL" id="MU155616">
    <property type="protein sequence ID" value="KAF9471830.1"/>
    <property type="molecule type" value="Genomic_DNA"/>
</dbReference>
<proteinExistence type="predicted"/>